<evidence type="ECO:0000313" key="1">
    <source>
        <dbReference type="EMBL" id="KAI4374434.1"/>
    </source>
</evidence>
<dbReference type="Proteomes" id="UP001057402">
    <property type="component" value="Chromosome 4"/>
</dbReference>
<comment type="caution">
    <text evidence="1">The sequence shown here is derived from an EMBL/GenBank/DDBJ whole genome shotgun (WGS) entry which is preliminary data.</text>
</comment>
<keyword evidence="2" id="KW-1185">Reference proteome</keyword>
<protein>
    <submittedName>
        <fullName evidence="1">Uncharacterized protein</fullName>
    </submittedName>
</protein>
<evidence type="ECO:0000313" key="2">
    <source>
        <dbReference type="Proteomes" id="UP001057402"/>
    </source>
</evidence>
<dbReference type="EMBL" id="CM042883">
    <property type="protein sequence ID" value="KAI4374434.1"/>
    <property type="molecule type" value="Genomic_DNA"/>
</dbReference>
<name>A0ACB9R9X4_9MYRT</name>
<accession>A0ACB9R9X4</accession>
<sequence length="67" mass="6831">MLSACDELVKHGVSVGESPAAVVLKCKHTIAMLSDMEAALSKDTRLALALGDHNAISMPVAAAAVEA</sequence>
<gene>
    <name evidence="1" type="ORF">MLD38_012429</name>
</gene>
<organism evidence="1 2">
    <name type="scientific">Melastoma candidum</name>
    <dbReference type="NCBI Taxonomy" id="119954"/>
    <lineage>
        <taxon>Eukaryota</taxon>
        <taxon>Viridiplantae</taxon>
        <taxon>Streptophyta</taxon>
        <taxon>Embryophyta</taxon>
        <taxon>Tracheophyta</taxon>
        <taxon>Spermatophyta</taxon>
        <taxon>Magnoliopsida</taxon>
        <taxon>eudicotyledons</taxon>
        <taxon>Gunneridae</taxon>
        <taxon>Pentapetalae</taxon>
        <taxon>rosids</taxon>
        <taxon>malvids</taxon>
        <taxon>Myrtales</taxon>
        <taxon>Melastomataceae</taxon>
        <taxon>Melastomatoideae</taxon>
        <taxon>Melastomateae</taxon>
        <taxon>Melastoma</taxon>
    </lineage>
</organism>
<proteinExistence type="predicted"/>
<reference evidence="2" key="1">
    <citation type="journal article" date="2023" name="Front. Plant Sci.">
        <title>Chromosomal-level genome assembly of Melastoma candidum provides insights into trichome evolution.</title>
        <authorList>
            <person name="Zhong Y."/>
            <person name="Wu W."/>
            <person name="Sun C."/>
            <person name="Zou P."/>
            <person name="Liu Y."/>
            <person name="Dai S."/>
            <person name="Zhou R."/>
        </authorList>
    </citation>
    <scope>NUCLEOTIDE SEQUENCE [LARGE SCALE GENOMIC DNA]</scope>
</reference>